<dbReference type="PANTHER" id="PTHR21330:SF1">
    <property type="entry name" value="E3 SUMO-PROTEIN LIGASE NSE2"/>
    <property type="match status" value="1"/>
</dbReference>
<keyword evidence="5" id="KW-0539">Nucleus</keyword>
<dbReference type="GO" id="GO:0061665">
    <property type="term" value="F:SUMO ligase activity"/>
    <property type="evidence" value="ECO:0007669"/>
    <property type="project" value="TreeGrafter"/>
</dbReference>
<organism evidence="6 7">
    <name type="scientific">Crocodylus porosus</name>
    <name type="common">Saltwater crocodile</name>
    <name type="synonym">Estuarine crocodile</name>
    <dbReference type="NCBI Taxonomy" id="8502"/>
    <lineage>
        <taxon>Eukaryota</taxon>
        <taxon>Metazoa</taxon>
        <taxon>Chordata</taxon>
        <taxon>Craniata</taxon>
        <taxon>Vertebrata</taxon>
        <taxon>Euteleostomi</taxon>
        <taxon>Archelosauria</taxon>
        <taxon>Archosauria</taxon>
        <taxon>Crocodylia</taxon>
        <taxon>Longirostres</taxon>
        <taxon>Crocodylidae</taxon>
        <taxon>Crocodylus</taxon>
    </lineage>
</organism>
<dbReference type="GeneTree" id="ENSGT00940000164859"/>
<gene>
    <name evidence="6" type="primary">LOC109321964</name>
</gene>
<comment type="subcellular location">
    <subcellularLocation>
        <location evidence="1">Nucleus</location>
    </subcellularLocation>
</comment>
<dbReference type="PANTHER" id="PTHR21330">
    <property type="entry name" value="E3 SUMO-PROTEIN LIGASE NSE2"/>
    <property type="match status" value="1"/>
</dbReference>
<keyword evidence="3" id="KW-0808">Transferase</keyword>
<keyword evidence="7" id="KW-1185">Reference proteome</keyword>
<dbReference type="Proteomes" id="UP000594220">
    <property type="component" value="Unplaced"/>
</dbReference>
<name>A0A7M4ERM2_CROPO</name>
<evidence type="ECO:0000256" key="1">
    <source>
        <dbReference type="ARBA" id="ARBA00004123"/>
    </source>
</evidence>
<dbReference type="GO" id="GO:0016925">
    <property type="term" value="P:protein sumoylation"/>
    <property type="evidence" value="ECO:0007669"/>
    <property type="project" value="TreeGrafter"/>
</dbReference>
<accession>A0A7M4ERM2</accession>
<dbReference type="GO" id="GO:0005634">
    <property type="term" value="C:nucleus"/>
    <property type="evidence" value="ECO:0007669"/>
    <property type="project" value="UniProtKB-SubCell"/>
</dbReference>
<dbReference type="Ensembl" id="ENSCPRT00005016211.1">
    <property type="protein sequence ID" value="ENSCPRP00005013810.1"/>
    <property type="gene ID" value="ENSCPRG00005009732.1"/>
</dbReference>
<dbReference type="GO" id="GO:0000724">
    <property type="term" value="P:double-strand break repair via homologous recombination"/>
    <property type="evidence" value="ECO:0007669"/>
    <property type="project" value="InterPro"/>
</dbReference>
<sequence>MPGDSVISFNAVYSSLSALKNCQSYINTGMDIASNVAFDLVENQEVNTMENVMLEYATMDRQLNHYMQAIEATVNQIKQDTPEVVPDLKVLVKEKFTALESRNSDSDLQRHEKYKHFKEQLKDMRKQCKLSFKNDVFEIRANWVSKETAW</sequence>
<keyword evidence="4" id="KW-0833">Ubl conjugation pathway</keyword>
<protein>
    <submittedName>
        <fullName evidence="6">E3 SUMO-protein ligase NSE2-like</fullName>
    </submittedName>
</protein>
<dbReference type="GO" id="GO:0030915">
    <property type="term" value="C:Smc5-Smc6 complex"/>
    <property type="evidence" value="ECO:0007669"/>
    <property type="project" value="InterPro"/>
</dbReference>
<evidence type="ECO:0000256" key="3">
    <source>
        <dbReference type="ARBA" id="ARBA00022679"/>
    </source>
</evidence>
<proteinExistence type="predicted"/>
<dbReference type="InterPro" id="IPR026846">
    <property type="entry name" value="Nse2(Mms21)"/>
</dbReference>
<dbReference type="AlphaFoldDB" id="A0A7M4ERM2"/>
<reference evidence="6" key="1">
    <citation type="submission" date="2025-08" db="UniProtKB">
        <authorList>
            <consortium name="Ensembl"/>
        </authorList>
    </citation>
    <scope>IDENTIFICATION</scope>
</reference>
<evidence type="ECO:0000313" key="7">
    <source>
        <dbReference type="Proteomes" id="UP000594220"/>
    </source>
</evidence>
<comment type="pathway">
    <text evidence="2">Protein modification; protein sumoylation.</text>
</comment>
<evidence type="ECO:0000256" key="4">
    <source>
        <dbReference type="ARBA" id="ARBA00022786"/>
    </source>
</evidence>
<evidence type="ECO:0000256" key="5">
    <source>
        <dbReference type="ARBA" id="ARBA00023242"/>
    </source>
</evidence>
<reference evidence="6" key="2">
    <citation type="submission" date="2025-09" db="UniProtKB">
        <authorList>
            <consortium name="Ensembl"/>
        </authorList>
    </citation>
    <scope>IDENTIFICATION</scope>
</reference>
<evidence type="ECO:0000313" key="6">
    <source>
        <dbReference type="Ensembl" id="ENSCPRP00005013810.1"/>
    </source>
</evidence>
<evidence type="ECO:0000256" key="2">
    <source>
        <dbReference type="ARBA" id="ARBA00004718"/>
    </source>
</evidence>